<dbReference type="Proteomes" id="UP001596174">
    <property type="component" value="Unassembled WGS sequence"/>
</dbReference>
<keyword evidence="4" id="KW-1185">Reference proteome</keyword>
<dbReference type="Pfam" id="PF07885">
    <property type="entry name" value="Ion_trans_2"/>
    <property type="match status" value="1"/>
</dbReference>
<feature type="domain" description="Potassium channel" evidence="2">
    <location>
        <begin position="88"/>
        <end position="163"/>
    </location>
</feature>
<accession>A0ABW1G2H0</accession>
<feature type="transmembrane region" description="Helical" evidence="1">
    <location>
        <begin position="143"/>
        <end position="164"/>
    </location>
</feature>
<evidence type="ECO:0000259" key="2">
    <source>
        <dbReference type="Pfam" id="PF07885"/>
    </source>
</evidence>
<keyword evidence="3" id="KW-0406">Ion transport</keyword>
<keyword evidence="3" id="KW-0813">Transport</keyword>
<reference evidence="4" key="1">
    <citation type="journal article" date="2019" name="Int. J. Syst. Evol. Microbiol.">
        <title>The Global Catalogue of Microorganisms (GCM) 10K type strain sequencing project: providing services to taxonomists for standard genome sequencing and annotation.</title>
        <authorList>
            <consortium name="The Broad Institute Genomics Platform"/>
            <consortium name="The Broad Institute Genome Sequencing Center for Infectious Disease"/>
            <person name="Wu L."/>
            <person name="Ma J."/>
        </authorList>
    </citation>
    <scope>NUCLEOTIDE SEQUENCE [LARGE SCALE GENOMIC DNA]</scope>
    <source>
        <strain evidence="4">JCM 4816</strain>
    </source>
</reference>
<dbReference type="Gene3D" id="1.10.287.70">
    <property type="match status" value="1"/>
</dbReference>
<keyword evidence="1" id="KW-0472">Membrane</keyword>
<keyword evidence="3" id="KW-0407">Ion channel</keyword>
<dbReference type="EMBL" id="JBHSQJ010000065">
    <property type="protein sequence ID" value="MFC5908799.1"/>
    <property type="molecule type" value="Genomic_DNA"/>
</dbReference>
<feature type="transmembrane region" description="Helical" evidence="1">
    <location>
        <begin position="47"/>
        <end position="70"/>
    </location>
</feature>
<evidence type="ECO:0000256" key="1">
    <source>
        <dbReference type="SAM" id="Phobius"/>
    </source>
</evidence>
<dbReference type="InterPro" id="IPR013099">
    <property type="entry name" value="K_chnl_dom"/>
</dbReference>
<gene>
    <name evidence="3" type="ORF">ACFP3V_16445</name>
</gene>
<keyword evidence="1" id="KW-1133">Transmembrane helix</keyword>
<evidence type="ECO:0000313" key="3">
    <source>
        <dbReference type="EMBL" id="MFC5908799.1"/>
    </source>
</evidence>
<protein>
    <submittedName>
        <fullName evidence="3">Potassium channel family protein</fullName>
    </submittedName>
</protein>
<comment type="caution">
    <text evidence="3">The sequence shown here is derived from an EMBL/GenBank/DDBJ whole genome shotgun (WGS) entry which is preliminary data.</text>
</comment>
<feature type="transmembrane region" description="Helical" evidence="1">
    <location>
        <begin position="12"/>
        <end position="35"/>
    </location>
</feature>
<keyword evidence="1" id="KW-0812">Transmembrane</keyword>
<dbReference type="GO" id="GO:0034220">
    <property type="term" value="P:monoatomic ion transmembrane transport"/>
    <property type="evidence" value="ECO:0007669"/>
    <property type="project" value="UniProtKB-KW"/>
</dbReference>
<name>A0ABW1G2H0_9ACTN</name>
<feature type="transmembrane region" description="Helical" evidence="1">
    <location>
        <begin position="82"/>
        <end position="101"/>
    </location>
</feature>
<dbReference type="SUPFAM" id="SSF81324">
    <property type="entry name" value="Voltage-gated potassium channels"/>
    <property type="match status" value="1"/>
</dbReference>
<sequence>MRRWRSAHRSAASALALTVVECLLVAALMLGAYALLPSEGETSTARLVLRLVLALLVVGVVMAGQVRSVLRSERPLLRVLRALTTVFCLYLLVFASVYAAVAHGHAGSFTQPLSHVDALYFTVTVFATVGFGDIAPVTESARVLVTLQMVLNLVLLGAGLRLLTGAARMRLKSRNQQQGGPDPGDSA</sequence>
<proteinExistence type="predicted"/>
<dbReference type="RefSeq" id="WP_380584016.1">
    <property type="nucleotide sequence ID" value="NZ_JBHSQJ010000065.1"/>
</dbReference>
<organism evidence="3 4">
    <name type="scientific">Streptacidiphilus monticola</name>
    <dbReference type="NCBI Taxonomy" id="2161674"/>
    <lineage>
        <taxon>Bacteria</taxon>
        <taxon>Bacillati</taxon>
        <taxon>Actinomycetota</taxon>
        <taxon>Actinomycetes</taxon>
        <taxon>Kitasatosporales</taxon>
        <taxon>Streptomycetaceae</taxon>
        <taxon>Streptacidiphilus</taxon>
    </lineage>
</organism>
<evidence type="ECO:0000313" key="4">
    <source>
        <dbReference type="Proteomes" id="UP001596174"/>
    </source>
</evidence>